<dbReference type="OrthoDB" id="248923at2759"/>
<evidence type="ECO:0000256" key="1">
    <source>
        <dbReference type="ARBA" id="ARBA00022679"/>
    </source>
</evidence>
<evidence type="ECO:0000313" key="8">
    <source>
        <dbReference type="Proteomes" id="UP001153555"/>
    </source>
</evidence>
<dbReference type="Proteomes" id="UP001153555">
    <property type="component" value="Unassembled WGS sequence"/>
</dbReference>
<dbReference type="SMART" id="SM00220">
    <property type="entry name" value="S_TKc"/>
    <property type="match status" value="1"/>
</dbReference>
<keyword evidence="8" id="KW-1185">Reference proteome</keyword>
<dbReference type="PROSITE" id="PS50011">
    <property type="entry name" value="PROTEIN_KINASE_DOM"/>
    <property type="match status" value="1"/>
</dbReference>
<comment type="caution">
    <text evidence="7">The sequence shown here is derived from an EMBL/GenBank/DDBJ whole genome shotgun (WGS) entry which is preliminary data.</text>
</comment>
<name>A0A9N7MK94_STRHE</name>
<dbReference type="GO" id="GO:0005524">
    <property type="term" value="F:ATP binding"/>
    <property type="evidence" value="ECO:0007669"/>
    <property type="project" value="UniProtKB-KW"/>
</dbReference>
<feature type="region of interest" description="Disordered" evidence="5">
    <location>
        <begin position="366"/>
        <end position="386"/>
    </location>
</feature>
<proteinExistence type="predicted"/>
<dbReference type="InterPro" id="IPR011009">
    <property type="entry name" value="Kinase-like_dom_sf"/>
</dbReference>
<evidence type="ECO:0000313" key="7">
    <source>
        <dbReference type="EMBL" id="CAA0812725.1"/>
    </source>
</evidence>
<feature type="domain" description="Protein kinase" evidence="6">
    <location>
        <begin position="15"/>
        <end position="270"/>
    </location>
</feature>
<organism evidence="7 8">
    <name type="scientific">Striga hermonthica</name>
    <name type="common">Purple witchweed</name>
    <name type="synonym">Buchnera hermonthica</name>
    <dbReference type="NCBI Taxonomy" id="68872"/>
    <lineage>
        <taxon>Eukaryota</taxon>
        <taxon>Viridiplantae</taxon>
        <taxon>Streptophyta</taxon>
        <taxon>Embryophyta</taxon>
        <taxon>Tracheophyta</taxon>
        <taxon>Spermatophyta</taxon>
        <taxon>Magnoliopsida</taxon>
        <taxon>eudicotyledons</taxon>
        <taxon>Gunneridae</taxon>
        <taxon>Pentapetalae</taxon>
        <taxon>asterids</taxon>
        <taxon>lamiids</taxon>
        <taxon>Lamiales</taxon>
        <taxon>Orobanchaceae</taxon>
        <taxon>Buchnereae</taxon>
        <taxon>Striga</taxon>
    </lineage>
</organism>
<reference evidence="7" key="1">
    <citation type="submission" date="2019-12" db="EMBL/GenBank/DDBJ databases">
        <authorList>
            <person name="Scholes J."/>
        </authorList>
    </citation>
    <scope>NUCLEOTIDE SEQUENCE</scope>
</reference>
<dbReference type="PROSITE" id="PS00108">
    <property type="entry name" value="PROTEIN_KINASE_ST"/>
    <property type="match status" value="1"/>
</dbReference>
<keyword evidence="3 7" id="KW-0418">Kinase</keyword>
<dbReference type="Pfam" id="PF00069">
    <property type="entry name" value="Pkinase"/>
    <property type="match status" value="1"/>
</dbReference>
<dbReference type="PANTHER" id="PTHR43671:SF63">
    <property type="entry name" value="SERINE_THREONINE-PROTEIN KINASE NEK6 ISOFORM X1"/>
    <property type="match status" value="1"/>
</dbReference>
<dbReference type="GO" id="GO:0007017">
    <property type="term" value="P:microtubule-based process"/>
    <property type="evidence" value="ECO:0007669"/>
    <property type="project" value="TreeGrafter"/>
</dbReference>
<evidence type="ECO:0000259" key="6">
    <source>
        <dbReference type="PROSITE" id="PS50011"/>
    </source>
</evidence>
<dbReference type="InterPro" id="IPR000719">
    <property type="entry name" value="Prot_kinase_dom"/>
</dbReference>
<evidence type="ECO:0000256" key="5">
    <source>
        <dbReference type="SAM" id="MobiDB-lite"/>
    </source>
</evidence>
<dbReference type="GO" id="GO:0055028">
    <property type="term" value="C:cortical microtubule"/>
    <property type="evidence" value="ECO:0007669"/>
    <property type="project" value="TreeGrafter"/>
</dbReference>
<dbReference type="PANTHER" id="PTHR43671">
    <property type="entry name" value="SERINE/THREONINE-PROTEIN KINASE NEK"/>
    <property type="match status" value="1"/>
</dbReference>
<feature type="region of interest" description="Disordered" evidence="5">
    <location>
        <begin position="288"/>
        <end position="326"/>
    </location>
</feature>
<keyword evidence="4" id="KW-0067">ATP-binding</keyword>
<dbReference type="AlphaFoldDB" id="A0A9N7MK94"/>
<feature type="compositionally biased region" description="Polar residues" evidence="5">
    <location>
        <begin position="289"/>
        <end position="310"/>
    </location>
</feature>
<evidence type="ECO:0000256" key="3">
    <source>
        <dbReference type="ARBA" id="ARBA00022777"/>
    </source>
</evidence>
<gene>
    <name evidence="7" type="ORF">SHERM_13284</name>
</gene>
<dbReference type="GO" id="GO:0004674">
    <property type="term" value="F:protein serine/threonine kinase activity"/>
    <property type="evidence" value="ECO:0007669"/>
    <property type="project" value="TreeGrafter"/>
</dbReference>
<dbReference type="Gene3D" id="3.30.200.20">
    <property type="entry name" value="Phosphorylase Kinase, domain 1"/>
    <property type="match status" value="1"/>
</dbReference>
<sequence>MDAESFGFESKMKDYEVIENIGRGAFGALYLVLHKTDHKKYVLRKIRLSKYTEKFKSKACQEVDLIANLRHPYILEYKDAWVDKESCICVVTSYCELGNISEIMKKAKRGSHFPEEKLCKWLTQLLLAIDYLHSNRVLHRDLKLSNIFITKENDIRLGDFGLAKLLNEEGLASSVDGTPNYMCPELLADAPYCYKSDIWSLGCCMFEMAARQQAFRAPDMAGLINKINRSLISPLPIVYSSNLKQIIKSMLRKSPEHRPTAADLLRHPHLQPYVLKCHNLSTVFLPVKSPSTNNTKDKTGNSSPGCSSCTKESKDHKQRRTKVKQQKELLPLFDENNRATSACYPNLLDDTDFSIDVHLETKRVDPTSYSGKISSDGEDSKSSGDRARIINGDIKGNPVFSSLESGPDNKWGNTDAVIEKVVDLELARRAHVTGEGKLKAEDNNLQTWGKVDKEPSVNLRLEKAEALESLLELCAKLLKQDKFDELNGVLKPFGDDIVSSRETAILLTKSLMNAQKKLAKET</sequence>
<keyword evidence="1" id="KW-0808">Transferase</keyword>
<protein>
    <submittedName>
        <fullName evidence="7">NIMA-related kinase 5</fullName>
    </submittedName>
</protein>
<evidence type="ECO:0000256" key="4">
    <source>
        <dbReference type="ARBA" id="ARBA00022840"/>
    </source>
</evidence>
<dbReference type="InterPro" id="IPR050660">
    <property type="entry name" value="NEK_Ser/Thr_kinase"/>
</dbReference>
<evidence type="ECO:0000256" key="2">
    <source>
        <dbReference type="ARBA" id="ARBA00022741"/>
    </source>
</evidence>
<dbReference type="SUPFAM" id="SSF56112">
    <property type="entry name" value="Protein kinase-like (PK-like)"/>
    <property type="match status" value="1"/>
</dbReference>
<keyword evidence="2" id="KW-0547">Nucleotide-binding</keyword>
<accession>A0A9N7MK94</accession>
<dbReference type="CDD" id="cd08215">
    <property type="entry name" value="STKc_Nek"/>
    <property type="match status" value="1"/>
</dbReference>
<dbReference type="EMBL" id="CACSLK010011299">
    <property type="protein sequence ID" value="CAA0812725.1"/>
    <property type="molecule type" value="Genomic_DNA"/>
</dbReference>
<dbReference type="Gene3D" id="1.10.510.10">
    <property type="entry name" value="Transferase(Phosphotransferase) domain 1"/>
    <property type="match status" value="1"/>
</dbReference>
<dbReference type="InterPro" id="IPR008271">
    <property type="entry name" value="Ser/Thr_kinase_AS"/>
</dbReference>